<evidence type="ECO:0000256" key="1">
    <source>
        <dbReference type="ARBA" id="ARBA00022801"/>
    </source>
</evidence>
<dbReference type="SUPFAM" id="SSF56784">
    <property type="entry name" value="HAD-like"/>
    <property type="match status" value="1"/>
</dbReference>
<dbReference type="InterPro" id="IPR023214">
    <property type="entry name" value="HAD_sf"/>
</dbReference>
<organism evidence="2 3">
    <name type="scientific">Cadophora malorum</name>
    <dbReference type="NCBI Taxonomy" id="108018"/>
    <lineage>
        <taxon>Eukaryota</taxon>
        <taxon>Fungi</taxon>
        <taxon>Dikarya</taxon>
        <taxon>Ascomycota</taxon>
        <taxon>Pezizomycotina</taxon>
        <taxon>Leotiomycetes</taxon>
        <taxon>Helotiales</taxon>
        <taxon>Ploettnerulaceae</taxon>
        <taxon>Cadophora</taxon>
    </lineage>
</organism>
<dbReference type="Gene3D" id="3.40.50.1000">
    <property type="entry name" value="HAD superfamily/HAD-like"/>
    <property type="match status" value="1"/>
</dbReference>
<name>A0A8H7W3J8_9HELO</name>
<reference evidence="2" key="1">
    <citation type="submission" date="2021-02" db="EMBL/GenBank/DDBJ databases">
        <title>Genome sequence Cadophora malorum strain M34.</title>
        <authorList>
            <person name="Stefanovic E."/>
            <person name="Vu D."/>
            <person name="Scully C."/>
            <person name="Dijksterhuis J."/>
            <person name="Roader J."/>
            <person name="Houbraken J."/>
        </authorList>
    </citation>
    <scope>NUCLEOTIDE SEQUENCE</scope>
    <source>
        <strain evidence="2">M34</strain>
    </source>
</reference>
<dbReference type="OrthoDB" id="444127at2759"/>
<gene>
    <name evidence="2" type="ORF">IFR04_010960</name>
</gene>
<dbReference type="PANTHER" id="PTHR43316:SF9">
    <property type="entry name" value="ACID DEHALOGENASE, PUTATIVE (AFU_ORTHOLOGUE AFUA_6G14460)-RELATED"/>
    <property type="match status" value="1"/>
</dbReference>
<comment type="caution">
    <text evidence="2">The sequence shown here is derived from an EMBL/GenBank/DDBJ whole genome shotgun (WGS) entry which is preliminary data.</text>
</comment>
<dbReference type="SFLD" id="SFLDS00003">
    <property type="entry name" value="Haloacid_Dehalogenase"/>
    <property type="match status" value="1"/>
</dbReference>
<dbReference type="AlphaFoldDB" id="A0A8H7W3J8"/>
<dbReference type="GO" id="GO:0016787">
    <property type="term" value="F:hydrolase activity"/>
    <property type="evidence" value="ECO:0007669"/>
    <property type="project" value="UniProtKB-KW"/>
</dbReference>
<dbReference type="Gene3D" id="1.10.150.750">
    <property type="match status" value="1"/>
</dbReference>
<sequence>MGKVRDDDPAQLTDFKLLSFDVYSTLIDEPGGMFKGLLPLLSKLPNPTPYTNDRDHTLKEFQAFEWTLQHENPTLPYPEVLSQAYVLFAKSLSLPVPSTEEANAFGSQIGSWTAFPDTVPALQTLKKYYKLVILSNIDNESIARTVSGPLAGADFDAVYTAQNIGSYKPDMKNFDYLLKGAEKELGVRKEEVLHTAQSLTHDCVPAKAMGMTSVWIDRQGQDEKLKSLRENVNFTWRFETLGEMAEAVEKAFKSKMTSES</sequence>
<dbReference type="PANTHER" id="PTHR43316">
    <property type="entry name" value="HYDROLASE, HALOACID DELAHOGENASE-RELATED"/>
    <property type="match status" value="1"/>
</dbReference>
<keyword evidence="3" id="KW-1185">Reference proteome</keyword>
<dbReference type="SFLD" id="SFLDG01129">
    <property type="entry name" value="C1.5:_HAD__Beta-PGM__Phosphata"/>
    <property type="match status" value="1"/>
</dbReference>
<dbReference type="InterPro" id="IPR051540">
    <property type="entry name" value="S-2-haloacid_dehalogenase"/>
</dbReference>
<keyword evidence="1" id="KW-0378">Hydrolase</keyword>
<dbReference type="InterPro" id="IPR036412">
    <property type="entry name" value="HAD-like_sf"/>
</dbReference>
<evidence type="ECO:0000313" key="3">
    <source>
        <dbReference type="Proteomes" id="UP000664132"/>
    </source>
</evidence>
<accession>A0A8H7W3J8</accession>
<dbReference type="EMBL" id="JAFJYH010000204">
    <property type="protein sequence ID" value="KAG4415885.1"/>
    <property type="molecule type" value="Genomic_DNA"/>
</dbReference>
<protein>
    <submittedName>
        <fullName evidence="2">Uncharacterized protein</fullName>
    </submittedName>
</protein>
<proteinExistence type="predicted"/>
<dbReference type="Proteomes" id="UP000664132">
    <property type="component" value="Unassembled WGS sequence"/>
</dbReference>
<evidence type="ECO:0000313" key="2">
    <source>
        <dbReference type="EMBL" id="KAG4415885.1"/>
    </source>
</evidence>
<dbReference type="Pfam" id="PF00702">
    <property type="entry name" value="Hydrolase"/>
    <property type="match status" value="1"/>
</dbReference>